<dbReference type="InterPro" id="IPR001555">
    <property type="entry name" value="GART_AS"/>
</dbReference>
<dbReference type="InterPro" id="IPR002376">
    <property type="entry name" value="Formyl_transf_N"/>
</dbReference>
<evidence type="ECO:0000259" key="1">
    <source>
        <dbReference type="Pfam" id="PF00551"/>
    </source>
</evidence>
<dbReference type="SUPFAM" id="SSF53328">
    <property type="entry name" value="Formyltransferase"/>
    <property type="match status" value="1"/>
</dbReference>
<evidence type="ECO:0000313" key="2">
    <source>
        <dbReference type="EMBL" id="MDE8564474.1"/>
    </source>
</evidence>
<dbReference type="PANTHER" id="PTHR11138">
    <property type="entry name" value="METHIONYL-TRNA FORMYLTRANSFERASE"/>
    <property type="match status" value="1"/>
</dbReference>
<dbReference type="EMBL" id="JAQOTG010000010">
    <property type="protein sequence ID" value="MDE8564474.1"/>
    <property type="molecule type" value="Genomic_DNA"/>
</dbReference>
<dbReference type="CDD" id="cd08369">
    <property type="entry name" value="FMT_core"/>
    <property type="match status" value="1"/>
</dbReference>
<dbReference type="Pfam" id="PF00551">
    <property type="entry name" value="Formyl_trans_N"/>
    <property type="match status" value="1"/>
</dbReference>
<gene>
    <name evidence="2" type="ORF">PNH38_11370</name>
</gene>
<keyword evidence="3" id="KW-1185">Reference proteome</keyword>
<dbReference type="RefSeq" id="WP_275191945.1">
    <property type="nucleotide sequence ID" value="NZ_JAQOTG010000010.1"/>
</dbReference>
<dbReference type="Proteomes" id="UP001213979">
    <property type="component" value="Unassembled WGS sequence"/>
</dbReference>
<protein>
    <submittedName>
        <fullName evidence="2">Formyltransferase family protein</fullName>
    </submittedName>
</protein>
<name>A0ABT5W6P1_9BACL</name>
<feature type="domain" description="Formyl transferase N-terminal" evidence="1">
    <location>
        <begin position="86"/>
        <end position="161"/>
    </location>
</feature>
<organism evidence="2 3">
    <name type="scientific">Anoxybacteroides rupiense</name>
    <dbReference type="NCBI Taxonomy" id="311460"/>
    <lineage>
        <taxon>Bacteria</taxon>
        <taxon>Bacillati</taxon>
        <taxon>Bacillota</taxon>
        <taxon>Bacilli</taxon>
        <taxon>Bacillales</taxon>
        <taxon>Anoxybacillaceae</taxon>
        <taxon>Anoxybacteroides</taxon>
    </lineage>
</organism>
<comment type="caution">
    <text evidence="2">The sequence shown here is derived from an EMBL/GenBank/DDBJ whole genome shotgun (WGS) entry which is preliminary data.</text>
</comment>
<dbReference type="PANTHER" id="PTHR11138:SF5">
    <property type="entry name" value="METHIONYL-TRNA FORMYLTRANSFERASE, MITOCHONDRIAL"/>
    <property type="match status" value="1"/>
</dbReference>
<dbReference type="Gene3D" id="3.40.50.12230">
    <property type="match status" value="1"/>
</dbReference>
<evidence type="ECO:0000313" key="3">
    <source>
        <dbReference type="Proteomes" id="UP001213979"/>
    </source>
</evidence>
<sequence length="261" mass="30426">MIYILGGKFNAAIEAAKVLKQMKIPLYVYVSKGEEKIKGLHSLREYALQEGIEVIQNVNIFKGKKIFFLSVECDTILKMDEFKEGSRFFNLHFSLLPKYRGTMTSFWPIIFREKETGVTLHEMDASIDTGPIIAQKAFPLREEYTCKDLYFKYHEVAAELLRGILPRVVREEYTSVPQIEIAASSFPRFLYNYFPKEFLSRDLKLMEKQDVYNILRALIFEEFQLPIVDGKKIKKVSLVSFDGFDFKIPTNNDYLYAKTID</sequence>
<proteinExistence type="predicted"/>
<dbReference type="PROSITE" id="PS00373">
    <property type="entry name" value="GART"/>
    <property type="match status" value="1"/>
</dbReference>
<reference evidence="2 3" key="1">
    <citation type="submission" date="2023-01" db="EMBL/GenBank/DDBJ databases">
        <title>Genome-based reclassification of Anoxybacillus geothermalis as a later heterotypic synonym of Anoxybacillus rupiensis.</title>
        <authorList>
            <person name="Inan Bektas K."/>
            <person name="Canakci S."/>
            <person name="Belduz A.A."/>
            <person name="Guler H.H."/>
        </authorList>
    </citation>
    <scope>NUCLEOTIDE SEQUENCE [LARGE SCALE GENOMIC DNA]</scope>
    <source>
        <strain evidence="2 3">DSM 17127</strain>
    </source>
</reference>
<accession>A0ABT5W6P1</accession>
<dbReference type="InterPro" id="IPR036477">
    <property type="entry name" value="Formyl_transf_N_sf"/>
</dbReference>